<name>A0A0B8N0S6_TALPI</name>
<sequence>MTTTANQYEASASRPGSSTSTAAENHPDALNDKYNENTEPSLEKENNNKDDLEKETGKDSTTDQEADPEYPGVFKAVLIVVSLFITVFLVALDQTIIGTAIPKITDQFHSVQDVGWYGSAYFLTSTALQPTYGRIYKILNVKWAFLAAIFVFELGSLICGVAPNSSTLIGGRAIAGCGVAGIFSGALVILSFSIPLRQRPMVFGLFGAVWGVASVVGPLLGGAFTDHISWRWCFYINLPIGGLAAAIVVLILHLPAKKNDTNQTWSQKLLELDLIGAGLIIPAIVCLLLALQWGGNKYAWNNSRIIGLFIGFGLITILFIISQWKLGDRATLPPRILKKRTVWSVSIFAVCFGGAFFLFMYYLPIYFQSVKNHSATKSGIDLLPILLATVISSVFFGGLITAVGYYTPFLILSTALFSIGSGLLTTYSTSISTPKWIGYQILAGFGVGAGFQVPMTAVQTILSQEDIPIGSAAVMFFQNLGGALFISVGQSVFQNGLSSYMQSHVNDIEPSVIISAGATALRDVLSQMGKLDELPAVIEAYMSGLVNAYRVSLALTCVAFVASLFVEWKSVKGNKKEGAEPAMAV</sequence>
<feature type="domain" description="Major facilitator superfamily (MFS) profile" evidence="11">
    <location>
        <begin position="79"/>
        <end position="571"/>
    </location>
</feature>
<evidence type="ECO:0000256" key="6">
    <source>
        <dbReference type="ARBA" id="ARBA00022989"/>
    </source>
</evidence>
<feature type="transmembrane region" description="Helical" evidence="10">
    <location>
        <begin position="409"/>
        <end position="430"/>
    </location>
</feature>
<feature type="transmembrane region" description="Helical" evidence="10">
    <location>
        <begin position="73"/>
        <end position="92"/>
    </location>
</feature>
<dbReference type="PANTHER" id="PTHR23501:SF198">
    <property type="entry name" value="AZOLE RESISTANCE PROTEIN 1-RELATED"/>
    <property type="match status" value="1"/>
</dbReference>
<dbReference type="Gene3D" id="1.20.1250.20">
    <property type="entry name" value="MFS general substrate transporter like domains"/>
    <property type="match status" value="1"/>
</dbReference>
<keyword evidence="13" id="KW-1185">Reference proteome</keyword>
<evidence type="ECO:0000256" key="10">
    <source>
        <dbReference type="SAM" id="Phobius"/>
    </source>
</evidence>
<dbReference type="EMBL" id="DF933819">
    <property type="protein sequence ID" value="GAM37272.1"/>
    <property type="molecule type" value="Genomic_DNA"/>
</dbReference>
<dbReference type="PANTHER" id="PTHR23501">
    <property type="entry name" value="MAJOR FACILITATOR SUPERFAMILY"/>
    <property type="match status" value="1"/>
</dbReference>
<evidence type="ECO:0000313" key="13">
    <source>
        <dbReference type="Proteomes" id="UP000053095"/>
    </source>
</evidence>
<feature type="transmembrane region" description="Helical" evidence="10">
    <location>
        <begin position="274"/>
        <end position="293"/>
    </location>
</feature>
<evidence type="ECO:0000256" key="1">
    <source>
        <dbReference type="ARBA" id="ARBA00004651"/>
    </source>
</evidence>
<dbReference type="Pfam" id="PF07690">
    <property type="entry name" value="MFS_1"/>
    <property type="match status" value="1"/>
</dbReference>
<evidence type="ECO:0000256" key="8">
    <source>
        <dbReference type="ARBA" id="ARBA00023180"/>
    </source>
</evidence>
<dbReference type="FunFam" id="1.20.1250.20:FF:000489">
    <property type="entry name" value="MFS general substrate transporter"/>
    <property type="match status" value="1"/>
</dbReference>
<feature type="compositionally biased region" description="Basic and acidic residues" evidence="9">
    <location>
        <begin position="25"/>
        <end position="61"/>
    </location>
</feature>
<feature type="region of interest" description="Disordered" evidence="9">
    <location>
        <begin position="1"/>
        <end position="67"/>
    </location>
</feature>
<dbReference type="PROSITE" id="PS50850">
    <property type="entry name" value="MFS"/>
    <property type="match status" value="1"/>
</dbReference>
<feature type="transmembrane region" description="Helical" evidence="10">
    <location>
        <begin position="305"/>
        <end position="321"/>
    </location>
</feature>
<dbReference type="Gene3D" id="1.20.1720.10">
    <property type="entry name" value="Multidrug resistance protein D"/>
    <property type="match status" value="1"/>
</dbReference>
<feature type="transmembrane region" description="Helical" evidence="10">
    <location>
        <begin position="234"/>
        <end position="254"/>
    </location>
</feature>
<gene>
    <name evidence="12" type="ORF">TCE0_023f07058</name>
</gene>
<evidence type="ECO:0000256" key="2">
    <source>
        <dbReference type="ARBA" id="ARBA00007520"/>
    </source>
</evidence>
<dbReference type="Proteomes" id="UP000053095">
    <property type="component" value="Unassembled WGS sequence"/>
</dbReference>
<protein>
    <submittedName>
        <fullName evidence="12">Transporter</fullName>
    </submittedName>
</protein>
<reference evidence="13" key="1">
    <citation type="journal article" date="2015" name="Genome Announc.">
        <title>Draft genome sequence of Talaromyces cellulolyticus strain Y-94, a source of lignocellulosic biomass-degrading enzymes.</title>
        <authorList>
            <person name="Fujii T."/>
            <person name="Koike H."/>
            <person name="Sawayama S."/>
            <person name="Yano S."/>
            <person name="Inoue H."/>
        </authorList>
    </citation>
    <scope>NUCLEOTIDE SEQUENCE [LARGE SCALE GENOMIC DNA]</scope>
    <source>
        <strain evidence="13">Y-94</strain>
    </source>
</reference>
<dbReference type="FunFam" id="1.20.1250.20:FF:000196">
    <property type="entry name" value="MFS toxin efflux pump (AflT)"/>
    <property type="match status" value="1"/>
</dbReference>
<feature type="transmembrane region" description="Helical" evidence="10">
    <location>
        <begin position="382"/>
        <end position="402"/>
    </location>
</feature>
<keyword evidence="4" id="KW-1003">Cell membrane</keyword>
<comment type="subcellular location">
    <subcellularLocation>
        <location evidence="1">Cell membrane</location>
        <topology evidence="1">Multi-pass membrane protein</topology>
    </subcellularLocation>
</comment>
<dbReference type="CDD" id="cd17502">
    <property type="entry name" value="MFS_Azr1_MDR_like"/>
    <property type="match status" value="1"/>
</dbReference>
<feature type="transmembrane region" description="Helical" evidence="10">
    <location>
        <begin position="342"/>
        <end position="362"/>
    </location>
</feature>
<dbReference type="InterPro" id="IPR036259">
    <property type="entry name" value="MFS_trans_sf"/>
</dbReference>
<feature type="transmembrane region" description="Helical" evidence="10">
    <location>
        <begin position="202"/>
        <end position="222"/>
    </location>
</feature>
<evidence type="ECO:0000256" key="4">
    <source>
        <dbReference type="ARBA" id="ARBA00022475"/>
    </source>
</evidence>
<accession>A0A0B8N0S6</accession>
<dbReference type="PRINTS" id="PR01036">
    <property type="entry name" value="TCRTETB"/>
</dbReference>
<evidence type="ECO:0000256" key="5">
    <source>
        <dbReference type="ARBA" id="ARBA00022692"/>
    </source>
</evidence>
<evidence type="ECO:0000313" key="12">
    <source>
        <dbReference type="EMBL" id="GAM37272.1"/>
    </source>
</evidence>
<comment type="similarity">
    <text evidence="2">Belongs to the major facilitator superfamily. TCR/Tet family.</text>
</comment>
<feature type="transmembrane region" description="Helical" evidence="10">
    <location>
        <begin position="548"/>
        <end position="566"/>
    </location>
</feature>
<dbReference type="FunFam" id="1.20.1720.10:FF:000012">
    <property type="entry name" value="MFS toxin efflux pump (AflT)"/>
    <property type="match status" value="1"/>
</dbReference>
<dbReference type="AlphaFoldDB" id="A0A0B8N0S6"/>
<dbReference type="GO" id="GO:0005886">
    <property type="term" value="C:plasma membrane"/>
    <property type="evidence" value="ECO:0007669"/>
    <property type="project" value="UniProtKB-SubCell"/>
</dbReference>
<evidence type="ECO:0000259" key="11">
    <source>
        <dbReference type="PROSITE" id="PS50850"/>
    </source>
</evidence>
<evidence type="ECO:0000256" key="9">
    <source>
        <dbReference type="SAM" id="MobiDB-lite"/>
    </source>
</evidence>
<dbReference type="GO" id="GO:0022857">
    <property type="term" value="F:transmembrane transporter activity"/>
    <property type="evidence" value="ECO:0007669"/>
    <property type="project" value="InterPro"/>
</dbReference>
<keyword evidence="8" id="KW-0325">Glycoprotein</keyword>
<proteinExistence type="inferred from homology"/>
<keyword evidence="7 10" id="KW-0472">Membrane</keyword>
<evidence type="ECO:0000256" key="7">
    <source>
        <dbReference type="ARBA" id="ARBA00023136"/>
    </source>
</evidence>
<feature type="transmembrane region" description="Helical" evidence="10">
    <location>
        <begin position="469"/>
        <end position="493"/>
    </location>
</feature>
<dbReference type="InterPro" id="IPR020846">
    <property type="entry name" value="MFS_dom"/>
</dbReference>
<feature type="transmembrane region" description="Helical" evidence="10">
    <location>
        <begin position="169"/>
        <end position="190"/>
    </location>
</feature>
<organism evidence="12 13">
    <name type="scientific">Talaromyces pinophilus</name>
    <name type="common">Penicillium pinophilum</name>
    <dbReference type="NCBI Taxonomy" id="128442"/>
    <lineage>
        <taxon>Eukaryota</taxon>
        <taxon>Fungi</taxon>
        <taxon>Dikarya</taxon>
        <taxon>Ascomycota</taxon>
        <taxon>Pezizomycotina</taxon>
        <taxon>Eurotiomycetes</taxon>
        <taxon>Eurotiomycetidae</taxon>
        <taxon>Eurotiales</taxon>
        <taxon>Trichocomaceae</taxon>
        <taxon>Talaromyces</taxon>
        <taxon>Talaromyces sect. Talaromyces</taxon>
    </lineage>
</organism>
<dbReference type="SUPFAM" id="SSF103473">
    <property type="entry name" value="MFS general substrate transporter"/>
    <property type="match status" value="1"/>
</dbReference>
<feature type="compositionally biased region" description="Polar residues" evidence="9">
    <location>
        <begin position="1"/>
        <end position="23"/>
    </location>
</feature>
<keyword evidence="5 10" id="KW-0812">Transmembrane</keyword>
<feature type="transmembrane region" description="Helical" evidence="10">
    <location>
        <begin position="143"/>
        <end position="163"/>
    </location>
</feature>
<dbReference type="InterPro" id="IPR011701">
    <property type="entry name" value="MFS"/>
</dbReference>
<keyword evidence="3" id="KW-0813">Transport</keyword>
<keyword evidence="6 10" id="KW-1133">Transmembrane helix</keyword>
<evidence type="ECO:0000256" key="3">
    <source>
        <dbReference type="ARBA" id="ARBA00022448"/>
    </source>
</evidence>
<feature type="transmembrane region" description="Helical" evidence="10">
    <location>
        <begin position="436"/>
        <end position="457"/>
    </location>
</feature>